<dbReference type="Proteomes" id="UP000294325">
    <property type="component" value="Chromosome"/>
</dbReference>
<feature type="transmembrane region" description="Helical" evidence="12">
    <location>
        <begin position="264"/>
        <end position="293"/>
    </location>
</feature>
<keyword evidence="4 12" id="KW-0812">Transmembrane</keyword>
<accession>A0A4P7BY95</accession>
<dbReference type="AlphaFoldDB" id="A0A4P7BY95"/>
<feature type="transmembrane region" description="Helical" evidence="12">
    <location>
        <begin position="240"/>
        <end position="258"/>
    </location>
</feature>
<keyword evidence="7 12" id="KW-0811">Translocation</keyword>
<keyword evidence="6 12" id="KW-1133">Transmembrane helix</keyword>
<dbReference type="Gene3D" id="1.20.1640.10">
    <property type="entry name" value="Multidrug efflux transporter AcrB transmembrane domain"/>
    <property type="match status" value="1"/>
</dbReference>
<evidence type="ECO:0000256" key="10">
    <source>
        <dbReference type="ARBA" id="ARBA00060856"/>
    </source>
</evidence>
<dbReference type="InterPro" id="IPR022813">
    <property type="entry name" value="SecD/SecF_arch_bac"/>
</dbReference>
<dbReference type="InterPro" id="IPR005665">
    <property type="entry name" value="SecF_bac"/>
</dbReference>
<dbReference type="GO" id="GO:0065002">
    <property type="term" value="P:intracellular protein transmembrane transport"/>
    <property type="evidence" value="ECO:0007669"/>
    <property type="project" value="UniProtKB-UniRule"/>
</dbReference>
<comment type="subunit">
    <text evidence="12">Forms a complex with SecD. Part of the essential Sec protein translocation apparatus which comprises SecA, SecYEG and auxiliary proteins SecDF-YajC and YidC.</text>
</comment>
<dbReference type="InterPro" id="IPR055344">
    <property type="entry name" value="SecD_SecF_C_bact"/>
</dbReference>
<dbReference type="OrthoDB" id="9774769at2"/>
<feature type="domain" description="Protein export membrane protein SecD/SecF C-terminal" evidence="13">
    <location>
        <begin position="115"/>
        <end position="292"/>
    </location>
</feature>
<keyword evidence="8 12" id="KW-0472">Membrane</keyword>
<feature type="transmembrane region" description="Helical" evidence="12">
    <location>
        <begin position="138"/>
        <end position="155"/>
    </location>
</feature>
<name>A0A4P7BY95_9GAMM</name>
<evidence type="ECO:0000256" key="5">
    <source>
        <dbReference type="ARBA" id="ARBA00022927"/>
    </source>
</evidence>
<dbReference type="PANTHER" id="PTHR30081">
    <property type="entry name" value="PROTEIN-EXPORT MEMBRANE PROTEIN SEC"/>
    <property type="match status" value="1"/>
</dbReference>
<dbReference type="InterPro" id="IPR048634">
    <property type="entry name" value="SecD_SecF_C"/>
</dbReference>
<evidence type="ECO:0000313" key="15">
    <source>
        <dbReference type="Proteomes" id="UP000294325"/>
    </source>
</evidence>
<comment type="similarity">
    <text evidence="12">Belongs to the SecD/SecF family. SecF subfamily.</text>
</comment>
<organism evidence="14 15">
    <name type="scientific">Nitrosococcus wardiae</name>
    <dbReference type="NCBI Taxonomy" id="1814290"/>
    <lineage>
        <taxon>Bacteria</taxon>
        <taxon>Pseudomonadati</taxon>
        <taxon>Pseudomonadota</taxon>
        <taxon>Gammaproteobacteria</taxon>
        <taxon>Chromatiales</taxon>
        <taxon>Chromatiaceae</taxon>
        <taxon>Nitrosococcus</taxon>
    </lineage>
</organism>
<dbReference type="InterPro" id="IPR022646">
    <property type="entry name" value="SecD/SecF_CS"/>
</dbReference>
<dbReference type="GO" id="GO:0015450">
    <property type="term" value="F:protein-transporting ATPase activity"/>
    <property type="evidence" value="ECO:0007669"/>
    <property type="project" value="InterPro"/>
</dbReference>
<feature type="transmembrane region" description="Helical" evidence="12">
    <location>
        <begin position="162"/>
        <end position="185"/>
    </location>
</feature>
<gene>
    <name evidence="12 14" type="primary">secF</name>
    <name evidence="14" type="ORF">E3U44_07140</name>
</gene>
<dbReference type="FunFam" id="1.20.1640.10:FF:000024">
    <property type="entry name" value="Multifunctional fusion protein"/>
    <property type="match status" value="1"/>
</dbReference>
<dbReference type="EMBL" id="CP038033">
    <property type="protein sequence ID" value="QBQ54307.1"/>
    <property type="molecule type" value="Genomic_DNA"/>
</dbReference>
<keyword evidence="15" id="KW-1185">Reference proteome</keyword>
<keyword evidence="3 12" id="KW-1003">Cell membrane</keyword>
<dbReference type="SUPFAM" id="SSF82866">
    <property type="entry name" value="Multidrug efflux transporter AcrB transmembrane domain"/>
    <property type="match status" value="1"/>
</dbReference>
<evidence type="ECO:0000313" key="14">
    <source>
        <dbReference type="EMBL" id="QBQ54307.1"/>
    </source>
</evidence>
<evidence type="ECO:0000256" key="6">
    <source>
        <dbReference type="ARBA" id="ARBA00022989"/>
    </source>
</evidence>
<evidence type="ECO:0000256" key="1">
    <source>
        <dbReference type="ARBA" id="ARBA00004651"/>
    </source>
</evidence>
<dbReference type="GO" id="GO:0043952">
    <property type="term" value="P:protein transport by the Sec complex"/>
    <property type="evidence" value="ECO:0007669"/>
    <property type="project" value="UniProtKB-UniRule"/>
</dbReference>
<keyword evidence="5 12" id="KW-0653">Protein transport</keyword>
<evidence type="ECO:0000256" key="12">
    <source>
        <dbReference type="HAMAP-Rule" id="MF_01464"/>
    </source>
</evidence>
<dbReference type="Pfam" id="PF07549">
    <property type="entry name" value="Sec_GG"/>
    <property type="match status" value="1"/>
</dbReference>
<dbReference type="PANTHER" id="PTHR30081:SF8">
    <property type="entry name" value="PROTEIN TRANSLOCASE SUBUNIT SECF"/>
    <property type="match status" value="1"/>
</dbReference>
<dbReference type="GO" id="GO:0005886">
    <property type="term" value="C:plasma membrane"/>
    <property type="evidence" value="ECO:0007669"/>
    <property type="project" value="UniProtKB-SubCell"/>
</dbReference>
<dbReference type="NCBIfam" id="TIGR00966">
    <property type="entry name" value="transloc_SecF"/>
    <property type="match status" value="1"/>
</dbReference>
<evidence type="ECO:0000256" key="4">
    <source>
        <dbReference type="ARBA" id="ARBA00022692"/>
    </source>
</evidence>
<reference evidence="14 15" key="1">
    <citation type="submission" date="2019-03" db="EMBL/GenBank/DDBJ databases">
        <title>The genome sequence of Nitrosococcus wardiae strain D1FHST reveals the archetypal metabolic capacity of ammonia-oxidizing Gammaproteobacteria.</title>
        <authorList>
            <person name="Wang L."/>
            <person name="Lim C.K."/>
            <person name="Hanson T.E."/>
            <person name="Dang H."/>
            <person name="Klotz M.G."/>
        </authorList>
    </citation>
    <scope>NUCLEOTIDE SEQUENCE [LARGE SCALE GENOMIC DNA]</scope>
    <source>
        <strain evidence="14 15">D1FHS</strain>
    </source>
</reference>
<evidence type="ECO:0000256" key="8">
    <source>
        <dbReference type="ARBA" id="ARBA00023136"/>
    </source>
</evidence>
<dbReference type="InterPro" id="IPR022645">
    <property type="entry name" value="SecD/SecF_bac"/>
</dbReference>
<dbReference type="GO" id="GO:0006605">
    <property type="term" value="P:protein targeting"/>
    <property type="evidence" value="ECO:0007669"/>
    <property type="project" value="UniProtKB-UniRule"/>
</dbReference>
<protein>
    <recommendedName>
        <fullName evidence="12">Protein-export membrane protein SecF</fullName>
    </recommendedName>
</protein>
<comment type="subcellular location">
    <subcellularLocation>
        <location evidence="1 12">Cell membrane</location>
        <topology evidence="1 12">Multi-pass membrane protein</topology>
    </subcellularLocation>
</comment>
<dbReference type="Pfam" id="PF02355">
    <property type="entry name" value="SecD_SecF_C"/>
    <property type="match status" value="1"/>
</dbReference>
<evidence type="ECO:0000256" key="2">
    <source>
        <dbReference type="ARBA" id="ARBA00022448"/>
    </source>
</evidence>
<comment type="function">
    <text evidence="9 12">Part of the Sec protein translocase complex. Interacts with the SecYEG preprotein conducting channel. SecDF uses the proton motive force (PMF) to complete protein translocation after the ATP-dependent function of SecA.</text>
</comment>
<evidence type="ECO:0000256" key="3">
    <source>
        <dbReference type="ARBA" id="ARBA00022475"/>
    </source>
</evidence>
<dbReference type="HAMAP" id="MF_01464_B">
    <property type="entry name" value="SecF_B"/>
    <property type="match status" value="1"/>
</dbReference>
<evidence type="ECO:0000259" key="13">
    <source>
        <dbReference type="Pfam" id="PF02355"/>
    </source>
</evidence>
<feature type="transmembrane region" description="Helical" evidence="12">
    <location>
        <begin position="20"/>
        <end position="39"/>
    </location>
</feature>
<proteinExistence type="inferred from homology"/>
<evidence type="ECO:0000256" key="9">
    <source>
        <dbReference type="ARBA" id="ARBA00059018"/>
    </source>
</evidence>
<dbReference type="PRINTS" id="PR01755">
    <property type="entry name" value="SECFTRNLCASE"/>
</dbReference>
<evidence type="ECO:0000256" key="11">
    <source>
        <dbReference type="ARBA" id="ARBA00061053"/>
    </source>
</evidence>
<dbReference type="KEGG" id="nwr:E3U44_07140"/>
<dbReference type="RefSeq" id="WP_134357465.1">
    <property type="nucleotide sequence ID" value="NZ_CP038033.1"/>
</dbReference>
<keyword evidence="2 12" id="KW-0813">Transport</keyword>
<comment type="similarity">
    <text evidence="10">In the C-terminal section; belongs to the SecD/SecF family. SecF subfamily.</text>
</comment>
<evidence type="ECO:0000256" key="7">
    <source>
        <dbReference type="ARBA" id="ARBA00023010"/>
    </source>
</evidence>
<sequence length="312" mass="34479">MELFKKKTHIDFMSKRRLALILSIGLVLLSLVLIIFRGLNFGLDFTGGVLLEVGYKQPVELSEIRGTLAEAGYGEAMVQHFGSMREVLIRLAPRESQNSAEISNAVLNALQAGDDSRVNLRRVEFVGPQVGEELTEDGWLAMFYALIGILIYVALRFEYRFAIGAVAALIHDVLITLGVFSVFWFEFNLTVLAAVLAVIGYSLNDTIVISDRIRENFRKLRKATTLEVMNISLNETLSRTVMTGVTTLMVLVAFYFLGGEAIHGFSIALIIGVFVGTYSSIYIASPIALALGVSKADFILTKHESTSRDDRL</sequence>
<feature type="transmembrane region" description="Helical" evidence="12">
    <location>
        <begin position="191"/>
        <end position="209"/>
    </location>
</feature>
<dbReference type="NCBIfam" id="TIGR00916">
    <property type="entry name" value="2A0604s01"/>
    <property type="match status" value="1"/>
</dbReference>
<comment type="similarity">
    <text evidence="11">In the N-terminal section; belongs to the SecD/SecF family. SecD subfamily.</text>
</comment>